<dbReference type="InterPro" id="IPR029063">
    <property type="entry name" value="SAM-dependent_MTases_sf"/>
</dbReference>
<keyword evidence="2" id="KW-1185">Reference proteome</keyword>
<reference evidence="1 2" key="2">
    <citation type="submission" date="2019-09" db="EMBL/GenBank/DDBJ databases">
        <authorList>
            <person name="Jin C."/>
        </authorList>
    </citation>
    <scope>NUCLEOTIDE SEQUENCE [LARGE SCALE GENOMIC DNA]</scope>
    <source>
        <strain evidence="1 2">BN140002</strain>
    </source>
</reference>
<comment type="caution">
    <text evidence="1">The sequence shown here is derived from an EMBL/GenBank/DDBJ whole genome shotgun (WGS) entry which is preliminary data.</text>
</comment>
<dbReference type="EMBL" id="VUOA01000037">
    <property type="protein sequence ID" value="KAA2235266.1"/>
    <property type="molecule type" value="Genomic_DNA"/>
</dbReference>
<accession>A0A5B2V8X4</accession>
<gene>
    <name evidence="1" type="ORF">F0L46_21100</name>
</gene>
<name>A0A5B2V8X4_9HYPH</name>
<dbReference type="Gene3D" id="3.40.50.150">
    <property type="entry name" value="Vaccinia Virus protein VP39"/>
    <property type="match status" value="1"/>
</dbReference>
<protein>
    <submittedName>
        <fullName evidence="1">DUF268 domain-containing protein</fullName>
    </submittedName>
</protein>
<dbReference type="AlphaFoldDB" id="A0A5B2V8X4"/>
<proteinExistence type="predicted"/>
<dbReference type="InterPro" id="IPR004951">
    <property type="entry name" value="DUF268_CAE_spp"/>
</dbReference>
<organism evidence="1 2">
    <name type="scientific">Salinarimonas soli</name>
    <dbReference type="NCBI Taxonomy" id="1638099"/>
    <lineage>
        <taxon>Bacteria</taxon>
        <taxon>Pseudomonadati</taxon>
        <taxon>Pseudomonadota</taxon>
        <taxon>Alphaproteobacteria</taxon>
        <taxon>Hyphomicrobiales</taxon>
        <taxon>Salinarimonadaceae</taxon>
        <taxon>Salinarimonas</taxon>
    </lineage>
</organism>
<dbReference type="SUPFAM" id="SSF53335">
    <property type="entry name" value="S-adenosyl-L-methionine-dependent methyltransferases"/>
    <property type="match status" value="1"/>
</dbReference>
<evidence type="ECO:0000313" key="1">
    <source>
        <dbReference type="EMBL" id="KAA2235266.1"/>
    </source>
</evidence>
<sequence length="245" mass="27223">MRALDTRRADEKAMQAFDEAFEAFRQASEAQGGRLPVRREDIHPQLHDATAGTAFDRHYLYHPAWAARILARTRPAEHVDISSILHFSTLLSAFVPTRFYDFRPAAVHLHGLTTGAADLLSLPFEDGSVASLSCMHVLEHIGLGRYGDPLDPDGDLKAIRELVRVLAPGGDLLVATPVGAPRVQFNAHRVYDHERFAEAFAPLELIEFALIPEHGEEGLVVAPPPERVRAETYGCGCFWLRKPFL</sequence>
<dbReference type="Pfam" id="PF03269">
    <property type="entry name" value="DUF268"/>
    <property type="match status" value="1"/>
</dbReference>
<dbReference type="Proteomes" id="UP000323142">
    <property type="component" value="Unassembled WGS sequence"/>
</dbReference>
<reference evidence="1 2" key="1">
    <citation type="submission" date="2019-09" db="EMBL/GenBank/DDBJ databases">
        <title>Salinarimonas rosea gen. nov., sp. nov., a new member of the a-2 subgroup of the Proteobacteria.</title>
        <authorList>
            <person name="Liu J."/>
        </authorList>
    </citation>
    <scope>NUCLEOTIDE SEQUENCE [LARGE SCALE GENOMIC DNA]</scope>
    <source>
        <strain evidence="1 2">BN140002</strain>
    </source>
</reference>
<dbReference type="OrthoDB" id="9792586at2"/>
<evidence type="ECO:0000313" key="2">
    <source>
        <dbReference type="Proteomes" id="UP000323142"/>
    </source>
</evidence>